<dbReference type="InterPro" id="IPR046357">
    <property type="entry name" value="PPIase_dom_sf"/>
</dbReference>
<organism evidence="12 13">
    <name type="scientific">Candidatus Chryseopegocella kryptomonas</name>
    <dbReference type="NCBI Taxonomy" id="1633643"/>
    <lineage>
        <taxon>Bacteria</taxon>
        <taxon>Pseudomonadati</taxon>
        <taxon>Candidatus Kryptoniota</taxon>
        <taxon>Candidatus Chryseopegocella</taxon>
    </lineage>
</organism>
<evidence type="ECO:0000256" key="6">
    <source>
        <dbReference type="ARBA" id="ARBA00023186"/>
    </source>
</evidence>
<protein>
    <recommendedName>
        <fullName evidence="4 9">Trigger factor</fullName>
        <shortName evidence="9">TF</shortName>
        <ecNumber evidence="3 9">5.2.1.8</ecNumber>
    </recommendedName>
    <alternativeName>
        <fullName evidence="8 9">PPIase</fullName>
    </alternativeName>
</protein>
<evidence type="ECO:0000259" key="10">
    <source>
        <dbReference type="Pfam" id="PF05697"/>
    </source>
</evidence>
<dbReference type="Pfam" id="PF05697">
    <property type="entry name" value="Trigger_N"/>
    <property type="match status" value="1"/>
</dbReference>
<comment type="domain">
    <text evidence="9">Consists of 3 domains; the N-terminus binds the ribosome, the middle domain has PPIase activity, while the C-terminus has intrinsic chaperone activity on its own.</text>
</comment>
<dbReference type="Proteomes" id="UP000199197">
    <property type="component" value="Unassembled WGS sequence"/>
</dbReference>
<comment type="catalytic activity">
    <reaction evidence="1 9">
        <text>[protein]-peptidylproline (omega=180) = [protein]-peptidylproline (omega=0)</text>
        <dbReference type="Rhea" id="RHEA:16237"/>
        <dbReference type="Rhea" id="RHEA-COMP:10747"/>
        <dbReference type="Rhea" id="RHEA-COMP:10748"/>
        <dbReference type="ChEBI" id="CHEBI:83833"/>
        <dbReference type="ChEBI" id="CHEBI:83834"/>
        <dbReference type="EC" id="5.2.1.8"/>
    </reaction>
</comment>
<dbReference type="Pfam" id="PF05698">
    <property type="entry name" value="Trigger_C"/>
    <property type="match status" value="1"/>
</dbReference>
<keyword evidence="13" id="KW-1185">Reference proteome</keyword>
<gene>
    <name evidence="9" type="primary">tig</name>
    <name evidence="12" type="ORF">JGI23_00388</name>
</gene>
<comment type="subcellular location">
    <subcellularLocation>
        <location evidence="9">Cytoplasm</location>
    </subcellularLocation>
    <text evidence="9">About half TF is bound to the ribosome near the polypeptide exit tunnel while the other half is free in the cytoplasm.</text>
</comment>
<evidence type="ECO:0000259" key="11">
    <source>
        <dbReference type="Pfam" id="PF05698"/>
    </source>
</evidence>
<dbReference type="GO" id="GO:0051083">
    <property type="term" value="P:'de novo' cotranslational protein folding"/>
    <property type="evidence" value="ECO:0007669"/>
    <property type="project" value="TreeGrafter"/>
</dbReference>
<comment type="similarity">
    <text evidence="2 9">Belongs to the FKBP-type PPIase family. Tig subfamily.</text>
</comment>
<dbReference type="InterPro" id="IPR008880">
    <property type="entry name" value="Trigger_fac_C"/>
</dbReference>
<keyword evidence="6 9" id="KW-0143">Chaperone</keyword>
<dbReference type="GO" id="GO:0015031">
    <property type="term" value="P:protein transport"/>
    <property type="evidence" value="ECO:0007669"/>
    <property type="project" value="UniProtKB-UniRule"/>
</dbReference>
<evidence type="ECO:0000256" key="4">
    <source>
        <dbReference type="ARBA" id="ARBA00016902"/>
    </source>
</evidence>
<dbReference type="GO" id="GO:0051301">
    <property type="term" value="P:cell division"/>
    <property type="evidence" value="ECO:0007669"/>
    <property type="project" value="UniProtKB-KW"/>
</dbReference>
<dbReference type="GO" id="GO:0003755">
    <property type="term" value="F:peptidyl-prolyl cis-trans isomerase activity"/>
    <property type="evidence" value="ECO:0007669"/>
    <property type="project" value="UniProtKB-UniRule"/>
</dbReference>
<feature type="domain" description="Trigger factor C-terminal" evidence="11">
    <location>
        <begin position="255"/>
        <end position="405"/>
    </location>
</feature>
<reference evidence="13" key="1">
    <citation type="submission" date="2015-11" db="EMBL/GenBank/DDBJ databases">
        <authorList>
            <person name="Varghese N."/>
        </authorList>
    </citation>
    <scope>NUCLEOTIDE SEQUENCE [LARGE SCALE GENOMIC DNA]</scope>
    <source>
        <strain evidence="13">JGI-23</strain>
    </source>
</reference>
<evidence type="ECO:0000256" key="9">
    <source>
        <dbReference type="HAMAP-Rule" id="MF_00303"/>
    </source>
</evidence>
<dbReference type="PANTHER" id="PTHR30560:SF3">
    <property type="entry name" value="TRIGGER FACTOR-LIKE PROTEIN TIG, CHLOROPLASTIC"/>
    <property type="match status" value="1"/>
</dbReference>
<dbReference type="SUPFAM" id="SSF54534">
    <property type="entry name" value="FKBP-like"/>
    <property type="match status" value="1"/>
</dbReference>
<dbReference type="PIRSF" id="PIRSF003095">
    <property type="entry name" value="Trigger_factor"/>
    <property type="match status" value="1"/>
</dbReference>
<dbReference type="GO" id="GO:0005737">
    <property type="term" value="C:cytoplasm"/>
    <property type="evidence" value="ECO:0007669"/>
    <property type="project" value="UniProtKB-SubCell"/>
</dbReference>
<keyword evidence="9" id="KW-0132">Cell division</keyword>
<dbReference type="InterPro" id="IPR037041">
    <property type="entry name" value="Trigger_fac_C_sf"/>
</dbReference>
<dbReference type="GO" id="GO:0043022">
    <property type="term" value="F:ribosome binding"/>
    <property type="evidence" value="ECO:0007669"/>
    <property type="project" value="TreeGrafter"/>
</dbReference>
<evidence type="ECO:0000256" key="1">
    <source>
        <dbReference type="ARBA" id="ARBA00000971"/>
    </source>
</evidence>
<dbReference type="InterPro" id="IPR005215">
    <property type="entry name" value="Trig_fac"/>
</dbReference>
<evidence type="ECO:0000313" key="13">
    <source>
        <dbReference type="Proteomes" id="UP000199197"/>
    </source>
</evidence>
<evidence type="ECO:0000313" key="12">
    <source>
        <dbReference type="EMBL" id="CUS97920.1"/>
    </source>
</evidence>
<dbReference type="HAMAP" id="MF_00303">
    <property type="entry name" value="Trigger_factor_Tig"/>
    <property type="match status" value="1"/>
</dbReference>
<dbReference type="InterPro" id="IPR008881">
    <property type="entry name" value="Trigger_fac_ribosome-bd_bac"/>
</dbReference>
<dbReference type="Gene3D" id="3.30.70.1050">
    <property type="entry name" value="Trigger factor ribosome-binding domain"/>
    <property type="match status" value="1"/>
</dbReference>
<dbReference type="EMBL" id="CZVW01000003">
    <property type="protein sequence ID" value="CUS97920.1"/>
    <property type="molecule type" value="Genomic_DNA"/>
</dbReference>
<dbReference type="GO" id="GO:0043335">
    <property type="term" value="P:protein unfolding"/>
    <property type="evidence" value="ECO:0007669"/>
    <property type="project" value="TreeGrafter"/>
</dbReference>
<dbReference type="EC" id="5.2.1.8" evidence="3 9"/>
<evidence type="ECO:0000256" key="8">
    <source>
        <dbReference type="ARBA" id="ARBA00029986"/>
    </source>
</evidence>
<keyword evidence="9" id="KW-0131">Cell cycle</keyword>
<evidence type="ECO:0000256" key="3">
    <source>
        <dbReference type="ARBA" id="ARBA00013194"/>
    </source>
</evidence>
<keyword evidence="7 9" id="KW-0413">Isomerase</keyword>
<keyword evidence="5 9" id="KW-0697">Rotamase</keyword>
<dbReference type="InterPro" id="IPR027304">
    <property type="entry name" value="Trigger_fact/SurA_dom_sf"/>
</dbReference>
<dbReference type="SUPFAM" id="SSF109998">
    <property type="entry name" value="Triger factor/SurA peptide-binding domain-like"/>
    <property type="match status" value="1"/>
</dbReference>
<dbReference type="RefSeq" id="WP_159421076.1">
    <property type="nucleotide sequence ID" value="NZ_CZVW01000003.1"/>
</dbReference>
<evidence type="ECO:0000256" key="5">
    <source>
        <dbReference type="ARBA" id="ARBA00023110"/>
    </source>
</evidence>
<dbReference type="Gene3D" id="3.10.50.40">
    <property type="match status" value="1"/>
</dbReference>
<name>A0A0P1MQM4_9BACT</name>
<feature type="domain" description="Trigger factor ribosome-binding bacterial" evidence="10">
    <location>
        <begin position="1"/>
        <end position="144"/>
    </location>
</feature>
<dbReference type="InterPro" id="IPR036611">
    <property type="entry name" value="Trigger_fac_ribosome-bd_sf"/>
</dbReference>
<accession>A0A0P1MQM4</accession>
<keyword evidence="9" id="KW-0963">Cytoplasm</keyword>
<dbReference type="SUPFAM" id="SSF102735">
    <property type="entry name" value="Trigger factor ribosome-binding domain"/>
    <property type="match status" value="1"/>
</dbReference>
<dbReference type="GO" id="GO:0044183">
    <property type="term" value="F:protein folding chaperone"/>
    <property type="evidence" value="ECO:0007669"/>
    <property type="project" value="TreeGrafter"/>
</dbReference>
<dbReference type="AlphaFoldDB" id="A0A0P1MQM4"/>
<sequence>MELNVNRLSQTEEEAEIKLSWEELKPYFEEAYKKFQAEAEIKGFRKGKAPIELIKRQFGEQIEYDALDDIVNDVYQNLVSDKKIEPVGTPELLDVDYKRGDSLVFKIKYEVLPDIQISNYKDLKVEKIVHVVDEGEVENEIKKLLIANASYEETDEVKGELYRVTVDLQGVDQNNLPVLGRRSENVVIDLDDESIVPVLRERLLRAKKDDEFIVELTVDNKPEKVRVTVKKIERKILPELNDEFASKVTNGKVNTVDELRAYIKDELVKWWNEYSELRFYDNIISELVRTNDFVVPESLVEDFLRSMLDEEKSKYPGEKLPPDFDEQFFRQKNKADAVFSAKWYVIKNKIAQMEGIELTDEDFEKLAEEDSAEVGIEKEKLIPFYKRSEHIREKLLNRKVLEFLKDKVTVVERVV</sequence>
<dbReference type="Gene3D" id="1.10.3120.10">
    <property type="entry name" value="Trigger factor, C-terminal domain"/>
    <property type="match status" value="1"/>
</dbReference>
<evidence type="ECO:0000256" key="7">
    <source>
        <dbReference type="ARBA" id="ARBA00023235"/>
    </source>
</evidence>
<proteinExistence type="inferred from homology"/>
<evidence type="ECO:0000256" key="2">
    <source>
        <dbReference type="ARBA" id="ARBA00005464"/>
    </source>
</evidence>
<comment type="function">
    <text evidence="9">Involved in protein export. Acts as a chaperone by maintaining the newly synthesized protein in an open conformation. Functions as a peptidyl-prolyl cis-trans isomerase.</text>
</comment>
<dbReference type="OrthoDB" id="9767721at2"/>
<dbReference type="NCBIfam" id="TIGR00115">
    <property type="entry name" value="tig"/>
    <property type="match status" value="1"/>
</dbReference>
<dbReference type="PANTHER" id="PTHR30560">
    <property type="entry name" value="TRIGGER FACTOR CHAPERONE AND PEPTIDYL-PROLYL CIS/TRANS ISOMERASE"/>
    <property type="match status" value="1"/>
</dbReference>